<proteinExistence type="predicted"/>
<name>A0A2V0NUW3_9CHLO</name>
<feature type="region of interest" description="Disordered" evidence="1">
    <location>
        <begin position="498"/>
        <end position="521"/>
    </location>
</feature>
<dbReference type="EMBL" id="BDRX01000009">
    <property type="protein sequence ID" value="GBF89360.1"/>
    <property type="molecule type" value="Genomic_DNA"/>
</dbReference>
<dbReference type="AlphaFoldDB" id="A0A2V0NUW3"/>
<feature type="compositionally biased region" description="Low complexity" evidence="1">
    <location>
        <begin position="99"/>
        <end position="111"/>
    </location>
</feature>
<dbReference type="PROSITE" id="PS00018">
    <property type="entry name" value="EF_HAND_1"/>
    <property type="match status" value="1"/>
</dbReference>
<organism evidence="2 3">
    <name type="scientific">Raphidocelis subcapitata</name>
    <dbReference type="NCBI Taxonomy" id="307507"/>
    <lineage>
        <taxon>Eukaryota</taxon>
        <taxon>Viridiplantae</taxon>
        <taxon>Chlorophyta</taxon>
        <taxon>core chlorophytes</taxon>
        <taxon>Chlorophyceae</taxon>
        <taxon>CS clade</taxon>
        <taxon>Sphaeropleales</taxon>
        <taxon>Selenastraceae</taxon>
        <taxon>Raphidocelis</taxon>
    </lineage>
</organism>
<dbReference type="Proteomes" id="UP000247498">
    <property type="component" value="Unassembled WGS sequence"/>
</dbReference>
<protein>
    <submittedName>
        <fullName evidence="2">Uncharacterized protein</fullName>
    </submittedName>
</protein>
<sequence length="705" mass="69774">MPFSAMLLSADAAPAASADRLPRDAAARKAAAYGAAGAYDRQPSIAFTIDEIISNGEDLGLLPDLLDAPALAPGQAGLTTAQAAAAFAASGGASSSASGAAAATSSSGSDAPWPAHGQQQGASTAAAQQRAALARTATAAADAAAAALLEAGWLDGALADAAEDDLCIPIDGPLDYDATPELCSANLGPAISSCASLTAAMQALKPGCVSTSGHCVAPLPLLQQGAPFGQGHYGQSYASGPCSDDMTVHGPRRSLRAVAPAAADAAMFDAGHPLLMTFGADADDDGLVSTLELPGAMRHSAARRNMQAAAAPAAQQQQQQGKLADRFQGFLSRTAALLGGGGGRGAPAGHVAASPLADSHASAPSLAAGAFVQQLPAVSSFSAPAGPLAPFHSEPLHCGTFDPSDSIAAAAAAAHRATVFRRSTDGRAGRPLVFSSERMISSARERQAQHARHDRSEASRRRAARAASSGPADGGGDGAAASVSDTLPVLRDAHVGGGRARRASFSGEKRSFNGGGRCGGGEDAPKKLHSAFLDFVAHAPSAPAAAASWWGPAAAAAADAGATVSCPLLLLPAGAAGPAAAVTSPGFASAAGFASASCTLPPILEGILAAGAAAAAPQLLQQNSSAHSAYQNVYYPSADPSCAPRADGFGGWSSAPQQLGHRWPSGDGAGLGGWGSGPVHAQQEQLLNAQALLERQLEAAFPSLS</sequence>
<accession>A0A2V0NUW3</accession>
<reference evidence="2 3" key="1">
    <citation type="journal article" date="2018" name="Sci. Rep.">
        <title>Raphidocelis subcapitata (=Pseudokirchneriella subcapitata) provides an insight into genome evolution and environmental adaptations in the Sphaeropleales.</title>
        <authorList>
            <person name="Suzuki S."/>
            <person name="Yamaguchi H."/>
            <person name="Nakajima N."/>
            <person name="Kawachi M."/>
        </authorList>
    </citation>
    <scope>NUCLEOTIDE SEQUENCE [LARGE SCALE GENOMIC DNA]</scope>
    <source>
        <strain evidence="2 3">NIES-35</strain>
    </source>
</reference>
<gene>
    <name evidence="2" type="ORF">Rsub_02238</name>
</gene>
<evidence type="ECO:0000256" key="1">
    <source>
        <dbReference type="SAM" id="MobiDB-lite"/>
    </source>
</evidence>
<feature type="region of interest" description="Disordered" evidence="1">
    <location>
        <begin position="431"/>
        <end position="482"/>
    </location>
</feature>
<evidence type="ECO:0000313" key="2">
    <source>
        <dbReference type="EMBL" id="GBF89360.1"/>
    </source>
</evidence>
<comment type="caution">
    <text evidence="2">The sequence shown here is derived from an EMBL/GenBank/DDBJ whole genome shotgun (WGS) entry which is preliminary data.</text>
</comment>
<dbReference type="InterPro" id="IPR018247">
    <property type="entry name" value="EF_Hand_1_Ca_BS"/>
</dbReference>
<feature type="region of interest" description="Disordered" evidence="1">
    <location>
        <begin position="99"/>
        <end position="127"/>
    </location>
</feature>
<keyword evidence="3" id="KW-1185">Reference proteome</keyword>
<evidence type="ECO:0000313" key="3">
    <source>
        <dbReference type="Proteomes" id="UP000247498"/>
    </source>
</evidence>
<dbReference type="InParanoid" id="A0A2V0NUW3"/>